<dbReference type="AlphaFoldDB" id="A0A8C9DRW3"/>
<keyword evidence="3" id="KW-1185">Reference proteome</keyword>
<evidence type="ECO:0000256" key="1">
    <source>
        <dbReference type="SAM" id="MobiDB-lite"/>
    </source>
</evidence>
<name>A0A8C9DRW3_PROSS</name>
<dbReference type="GeneTree" id="ENSGT00910000148684"/>
<reference evidence="2" key="2">
    <citation type="submission" date="2025-09" db="UniProtKB">
        <authorList>
            <consortium name="Ensembl"/>
        </authorList>
    </citation>
    <scope>IDENTIFICATION</scope>
</reference>
<dbReference type="Proteomes" id="UP000694414">
    <property type="component" value="Unplaced"/>
</dbReference>
<organism evidence="2 3">
    <name type="scientific">Prolemur simus</name>
    <name type="common">Greater bamboo lemur</name>
    <name type="synonym">Hapalemur simus</name>
    <dbReference type="NCBI Taxonomy" id="1328070"/>
    <lineage>
        <taxon>Eukaryota</taxon>
        <taxon>Metazoa</taxon>
        <taxon>Chordata</taxon>
        <taxon>Craniata</taxon>
        <taxon>Vertebrata</taxon>
        <taxon>Euteleostomi</taxon>
        <taxon>Mammalia</taxon>
        <taxon>Eutheria</taxon>
        <taxon>Euarchontoglires</taxon>
        <taxon>Primates</taxon>
        <taxon>Strepsirrhini</taxon>
        <taxon>Lemuriformes</taxon>
        <taxon>Lemuridae</taxon>
        <taxon>Prolemur</taxon>
    </lineage>
</organism>
<evidence type="ECO:0000313" key="2">
    <source>
        <dbReference type="Ensembl" id="ENSPSMP00000030054.1"/>
    </source>
</evidence>
<reference evidence="2" key="1">
    <citation type="submission" date="2025-08" db="UniProtKB">
        <authorList>
            <consortium name="Ensembl"/>
        </authorList>
    </citation>
    <scope>IDENTIFICATION</scope>
</reference>
<evidence type="ECO:0000313" key="3">
    <source>
        <dbReference type="Proteomes" id="UP000694414"/>
    </source>
</evidence>
<dbReference type="Ensembl" id="ENSPSMT00000034673.1">
    <property type="protein sequence ID" value="ENSPSMP00000030054.1"/>
    <property type="gene ID" value="ENSPSMG00000020842.1"/>
</dbReference>
<sequence length="104" mass="11221">MNEAHSQANTGTEQEKPRARGSCQAGRGPDIWQELTVCSNTHRAQLPGTGETRRPPAATSPGTGHSQSDSKRTEDSHPVPMFKLCSRVHHTLSLRGLSPSGPRL</sequence>
<proteinExistence type="predicted"/>
<feature type="region of interest" description="Disordered" evidence="1">
    <location>
        <begin position="1"/>
        <end position="80"/>
    </location>
</feature>
<accession>A0A8C9DRW3</accession>
<protein>
    <submittedName>
        <fullName evidence="2">Uncharacterized protein</fullName>
    </submittedName>
</protein>
<feature type="compositionally biased region" description="Basic and acidic residues" evidence="1">
    <location>
        <begin position="68"/>
        <end position="77"/>
    </location>
</feature>
<feature type="compositionally biased region" description="Polar residues" evidence="1">
    <location>
        <begin position="1"/>
        <end position="12"/>
    </location>
</feature>